<dbReference type="SUPFAM" id="SSF52540">
    <property type="entry name" value="P-loop containing nucleoside triphosphate hydrolases"/>
    <property type="match status" value="1"/>
</dbReference>
<dbReference type="Gene3D" id="3.40.50.300">
    <property type="entry name" value="P-loop containing nucleotide triphosphate hydrolases"/>
    <property type="match status" value="1"/>
</dbReference>
<comment type="caution">
    <text evidence="2">The sequence shown here is derived from an EMBL/GenBank/DDBJ whole genome shotgun (WGS) entry which is preliminary data.</text>
</comment>
<dbReference type="EMBL" id="DPVG01000403">
    <property type="protein sequence ID" value="HCK25239.1"/>
    <property type="molecule type" value="Genomic_DNA"/>
</dbReference>
<evidence type="ECO:0000259" key="1">
    <source>
        <dbReference type="SMART" id="SM00382"/>
    </source>
</evidence>
<evidence type="ECO:0000313" key="3">
    <source>
        <dbReference type="Proteomes" id="UP000263098"/>
    </source>
</evidence>
<dbReference type="InterPro" id="IPR003593">
    <property type="entry name" value="AAA+_ATPase"/>
</dbReference>
<feature type="domain" description="AAA+ ATPase" evidence="1">
    <location>
        <begin position="274"/>
        <end position="433"/>
    </location>
</feature>
<dbReference type="SMART" id="SM00382">
    <property type="entry name" value="AAA"/>
    <property type="match status" value="1"/>
</dbReference>
<dbReference type="PANTHER" id="PTHR37291:SF1">
    <property type="entry name" value="TYPE IV METHYL-DIRECTED RESTRICTION ENZYME ECOKMCRB SUBUNIT"/>
    <property type="match status" value="1"/>
</dbReference>
<organism evidence="2 3">
    <name type="scientific">Bacteroides graminisolvens</name>
    <dbReference type="NCBI Taxonomy" id="477666"/>
    <lineage>
        <taxon>Bacteria</taxon>
        <taxon>Pseudomonadati</taxon>
        <taxon>Bacteroidota</taxon>
        <taxon>Bacteroidia</taxon>
        <taxon>Bacteroidales</taxon>
        <taxon>Bacteroidaceae</taxon>
        <taxon>Bacteroides</taxon>
    </lineage>
</organism>
<evidence type="ECO:0000313" key="2">
    <source>
        <dbReference type="EMBL" id="HCK25239.1"/>
    </source>
</evidence>
<dbReference type="Proteomes" id="UP000263098">
    <property type="component" value="Unassembled WGS sequence"/>
</dbReference>
<dbReference type="GO" id="GO:0016887">
    <property type="term" value="F:ATP hydrolysis activity"/>
    <property type="evidence" value="ECO:0007669"/>
    <property type="project" value="InterPro"/>
</dbReference>
<reference evidence="2 3" key="1">
    <citation type="journal article" date="2018" name="Nat. Biotechnol.">
        <title>A standardized bacterial taxonomy based on genome phylogeny substantially revises the tree of life.</title>
        <authorList>
            <person name="Parks D.H."/>
            <person name="Chuvochina M."/>
            <person name="Waite D.W."/>
            <person name="Rinke C."/>
            <person name="Skarshewski A."/>
            <person name="Chaumeil P.A."/>
            <person name="Hugenholtz P."/>
        </authorList>
    </citation>
    <scope>NUCLEOTIDE SEQUENCE [LARGE SCALE GENOMIC DNA]</scope>
    <source>
        <strain evidence="2">UBA9667</strain>
    </source>
</reference>
<dbReference type="GO" id="GO:0005524">
    <property type="term" value="F:ATP binding"/>
    <property type="evidence" value="ECO:0007669"/>
    <property type="project" value="InterPro"/>
</dbReference>
<proteinExistence type="predicted"/>
<name>A0A3D2SHC8_9BACE</name>
<gene>
    <name evidence="2" type="ORF">DHW31_10805</name>
</gene>
<accession>A0A3D2SHC8</accession>
<protein>
    <recommendedName>
        <fullName evidence="1">AAA+ ATPase domain-containing protein</fullName>
    </recommendedName>
</protein>
<dbReference type="InterPro" id="IPR052934">
    <property type="entry name" value="Methyl-DNA_Rec/Restrict_Enz"/>
</dbReference>
<dbReference type="PANTHER" id="PTHR37291">
    <property type="entry name" value="5-METHYLCYTOSINE-SPECIFIC RESTRICTION ENZYME B"/>
    <property type="match status" value="1"/>
</dbReference>
<dbReference type="InterPro" id="IPR027417">
    <property type="entry name" value="P-loop_NTPase"/>
</dbReference>
<dbReference type="InterPro" id="IPR011704">
    <property type="entry name" value="ATPase_dyneun-rel_AAA"/>
</dbReference>
<dbReference type="Pfam" id="PF07728">
    <property type="entry name" value="AAA_5"/>
    <property type="match status" value="1"/>
</dbReference>
<feature type="non-terminal residue" evidence="2">
    <location>
        <position position="439"/>
    </location>
</feature>
<dbReference type="AlphaFoldDB" id="A0A3D2SHC8"/>
<sequence>MKLKYIAWKKVICSDVKRLTYGIKGPGVSNKGDQAIQNFNTLNENPGLWEGFTGGVAIPRKKEVERYNKANGTNFPTTFDIPLKNSINPLRLWEDKNDSRKNPIKINHEIWDRAEDHADNIIEIWYLGYMRILKELLMRLIERDGEEANVVALRDFVVNRLESPSLTRDNLLSWIYETQDAFNEMNIDTNFLADSNLRGVKSFIENNFYIVAKCEDDEEEFNVAVMANVNSDNLHPMIKHLLSSEEKGGKYVDIDISRVSYDIDLIRLQEILNQKNNVILYGPPGTGKTHLLGEIAKSFNNNSIFDDFNTEAPFSIAGTNQNSVEWCTFHPNYSYENFVLGLEPIVLDGKLGFKPHVGPFLRAAYTASKGNNSLIIVDEINRAKTEDVFGNTLAILENSRNYMEKVKLNYSVEIDGEEIDTISSSNQLFVIGTMNSLDK</sequence>